<accession>S7VG67</accession>
<dbReference type="Proteomes" id="UP000014974">
    <property type="component" value="Unassembled WGS sequence"/>
</dbReference>
<protein>
    <submittedName>
        <fullName evidence="1">Uncharacterized protein</fullName>
    </submittedName>
</protein>
<dbReference type="STRING" id="641524.ADICYQ_1685"/>
<name>S7VG67_9BACT</name>
<gene>
    <name evidence="1" type="ORF">ADICYQ_1685</name>
</gene>
<proteinExistence type="predicted"/>
<evidence type="ECO:0000313" key="1">
    <source>
        <dbReference type="EMBL" id="EPR69185.1"/>
    </source>
</evidence>
<dbReference type="EMBL" id="ATNM01000071">
    <property type="protein sequence ID" value="EPR69185.1"/>
    <property type="molecule type" value="Genomic_DNA"/>
</dbReference>
<organism evidence="1 2">
    <name type="scientific">Cyclobacterium qasimii M12-11B</name>
    <dbReference type="NCBI Taxonomy" id="641524"/>
    <lineage>
        <taxon>Bacteria</taxon>
        <taxon>Pseudomonadati</taxon>
        <taxon>Bacteroidota</taxon>
        <taxon>Cytophagia</taxon>
        <taxon>Cytophagales</taxon>
        <taxon>Cyclobacteriaceae</taxon>
        <taxon>Cyclobacterium</taxon>
    </lineage>
</organism>
<evidence type="ECO:0000313" key="2">
    <source>
        <dbReference type="Proteomes" id="UP000014974"/>
    </source>
</evidence>
<sequence>MKINSIETSFIPSEMELSKGGETVCFSWLITETRQLIFYPVEKN</sequence>
<reference evidence="1 2" key="1">
    <citation type="journal article" date="2013" name="Genome Announc.">
        <title>Draft Genome Sequence of Cyclobacterium qasimii Strain M12-11BT, Isolated from Arctic Marine Sediment.</title>
        <authorList>
            <person name="Shivaji S."/>
            <person name="Ara S."/>
            <person name="Singh A."/>
            <person name="Kumar Pinnaka A."/>
        </authorList>
    </citation>
    <scope>NUCLEOTIDE SEQUENCE [LARGE SCALE GENOMIC DNA]</scope>
    <source>
        <strain evidence="1 2">M12-11B</strain>
    </source>
</reference>
<dbReference type="AlphaFoldDB" id="S7VG67"/>
<comment type="caution">
    <text evidence="1">The sequence shown here is derived from an EMBL/GenBank/DDBJ whole genome shotgun (WGS) entry which is preliminary data.</text>
</comment>